<keyword evidence="9" id="KW-0927">Auxin signaling pathway</keyword>
<dbReference type="Pfam" id="PF01490">
    <property type="entry name" value="Aa_trans"/>
    <property type="match status" value="1"/>
</dbReference>
<keyword evidence="4 12" id="KW-0812">Transmembrane</keyword>
<feature type="transmembrane region" description="Helical" evidence="12">
    <location>
        <begin position="301"/>
        <end position="322"/>
    </location>
</feature>
<keyword evidence="6" id="KW-0029">Amino-acid transport</keyword>
<evidence type="ECO:0000256" key="12">
    <source>
        <dbReference type="SAM" id="Phobius"/>
    </source>
</evidence>
<dbReference type="EMBL" id="CAEKKB010000001">
    <property type="protein sequence ID" value="CAB4297928.1"/>
    <property type="molecule type" value="Genomic_DNA"/>
</dbReference>
<evidence type="ECO:0000256" key="11">
    <source>
        <dbReference type="SAM" id="MobiDB-lite"/>
    </source>
</evidence>
<comment type="subcellular location">
    <subcellularLocation>
        <location evidence="1">Endomembrane system</location>
        <topology evidence="1">Multi-pass membrane protein</topology>
    </subcellularLocation>
</comment>
<proteinExistence type="inferred from homology"/>
<evidence type="ECO:0000313" key="14">
    <source>
        <dbReference type="EMBL" id="CAB4297928.1"/>
    </source>
</evidence>
<dbReference type="GO" id="GO:0012505">
    <property type="term" value="C:endomembrane system"/>
    <property type="evidence" value="ECO:0007669"/>
    <property type="project" value="UniProtKB-SubCell"/>
</dbReference>
<evidence type="ECO:0000256" key="9">
    <source>
        <dbReference type="ARBA" id="ARBA00023294"/>
    </source>
</evidence>
<dbReference type="OrthoDB" id="40134at2759"/>
<dbReference type="Gene3D" id="1.20.1740.10">
    <property type="entry name" value="Amino acid/polyamine transporter I"/>
    <property type="match status" value="1"/>
</dbReference>
<evidence type="ECO:0000256" key="5">
    <source>
        <dbReference type="ARBA" id="ARBA00022847"/>
    </source>
</evidence>
<feature type="transmembrane region" description="Helical" evidence="12">
    <location>
        <begin position="186"/>
        <end position="202"/>
    </location>
</feature>
<dbReference type="GO" id="GO:0015293">
    <property type="term" value="F:symporter activity"/>
    <property type="evidence" value="ECO:0007669"/>
    <property type="project" value="UniProtKB-KW"/>
</dbReference>
<gene>
    <name evidence="14" type="ORF">ORAREDHAP_LOCUS9976</name>
</gene>
<feature type="compositionally biased region" description="Polar residues" evidence="11">
    <location>
        <begin position="1"/>
        <end position="36"/>
    </location>
</feature>
<comment type="function">
    <text evidence="10">Carrier protein involved in proton-driven auxin influx. Mediates the formation of auxin gradient from developing leaves (site of auxin biosynthesis) to tips by contributing to the loading of auxin in vascular tissues and facilitating acropetal (base to tip) auxin transport within inner tissues of the root apex, and basipetal (tip to base) auxin transport within outer tissues of the root apex. May be involved in lateral roots and nodules formation.</text>
</comment>
<feature type="transmembrane region" description="Helical" evidence="12">
    <location>
        <begin position="443"/>
        <end position="462"/>
    </location>
</feature>
<evidence type="ECO:0000256" key="4">
    <source>
        <dbReference type="ARBA" id="ARBA00022692"/>
    </source>
</evidence>
<keyword evidence="8 12" id="KW-0472">Membrane</keyword>
<evidence type="ECO:0000256" key="1">
    <source>
        <dbReference type="ARBA" id="ARBA00004127"/>
    </source>
</evidence>
<evidence type="ECO:0000256" key="8">
    <source>
        <dbReference type="ARBA" id="ARBA00023136"/>
    </source>
</evidence>
<accession>A0A6J5WI02</accession>
<sequence length="478" mass="52437">MTNPDQSSSAVQAGSQPGYTSPQLPANNPEPTNPQGNAANANVAARTTQQEADISSWLPITANRNAKWWYSAFHNVTAVVGAGVLGLPFALSQLGWTAGILAIVISWVITFYSFWQLIILHEIVPGKRFDRYPELGQHCFGPKLGYWIIMPQQLIVQVASSIVYSVTGGKSLKKFFDLVIPSWADVRQTYFILFFTVCQLVISQTPNFNSLKGISLIAAVMSCGYAMISFVASTIRGAHHHQHVNHGVRSHATSEKVFDMLNGFGTIAFAFAGHSVALEIQATIPSTPEKPSKVAMWRGVVVAYIIVIFCYLAVAISGFWAFGNAVEDDVLISLEKPNWLVALANIMVFFHVIGSYQIFSMPVFDVIESYLVGNLGFKPGRLLRLIARSLYVLLAGFIAMCIPFFGGLLGLFGGLVFSSTSYYMPCVMWLVTQKPKRFSVHWIASWISIIIGVLLAVFSPIGGARQIIVSAKTYKIFS</sequence>
<keyword evidence="5" id="KW-0769">Symport</keyword>
<evidence type="ECO:0000256" key="2">
    <source>
        <dbReference type="ARBA" id="ARBA00005590"/>
    </source>
</evidence>
<dbReference type="Proteomes" id="UP000507245">
    <property type="component" value="Unassembled WGS sequence"/>
</dbReference>
<feature type="transmembrane region" description="Helical" evidence="12">
    <location>
        <begin position="385"/>
        <end position="405"/>
    </location>
</feature>
<feature type="transmembrane region" description="Helical" evidence="12">
    <location>
        <begin position="144"/>
        <end position="166"/>
    </location>
</feature>
<keyword evidence="3" id="KW-0813">Transport</keyword>
<evidence type="ECO:0000256" key="3">
    <source>
        <dbReference type="ARBA" id="ARBA00022448"/>
    </source>
</evidence>
<organism evidence="14 15">
    <name type="scientific">Prunus armeniaca</name>
    <name type="common">Apricot</name>
    <name type="synonym">Armeniaca vulgaris</name>
    <dbReference type="NCBI Taxonomy" id="36596"/>
    <lineage>
        <taxon>Eukaryota</taxon>
        <taxon>Viridiplantae</taxon>
        <taxon>Streptophyta</taxon>
        <taxon>Embryophyta</taxon>
        <taxon>Tracheophyta</taxon>
        <taxon>Spermatophyta</taxon>
        <taxon>Magnoliopsida</taxon>
        <taxon>eudicotyledons</taxon>
        <taxon>Gunneridae</taxon>
        <taxon>Pentapetalae</taxon>
        <taxon>rosids</taxon>
        <taxon>fabids</taxon>
        <taxon>Rosales</taxon>
        <taxon>Rosaceae</taxon>
        <taxon>Amygdaloideae</taxon>
        <taxon>Amygdaleae</taxon>
        <taxon>Prunus</taxon>
    </lineage>
</organism>
<dbReference type="PANTHER" id="PTHR48017">
    <property type="entry name" value="OS05G0424000 PROTEIN-RELATED"/>
    <property type="match status" value="1"/>
</dbReference>
<comment type="similarity">
    <text evidence="2">Belongs to the amino acid/polyamine transporter 2 family. Amino acid/auxin permease (AAAP) (TC 2.A.18.1) subfamily.</text>
</comment>
<dbReference type="InterPro" id="IPR013057">
    <property type="entry name" value="AA_transpt_TM"/>
</dbReference>
<keyword evidence="15" id="KW-1185">Reference proteome</keyword>
<dbReference type="GO" id="GO:0009734">
    <property type="term" value="P:auxin-activated signaling pathway"/>
    <property type="evidence" value="ECO:0007669"/>
    <property type="project" value="UniProtKB-KW"/>
</dbReference>
<evidence type="ECO:0000256" key="10">
    <source>
        <dbReference type="ARBA" id="ARBA00045588"/>
    </source>
</evidence>
<keyword evidence="7 12" id="KW-1133">Transmembrane helix</keyword>
<protein>
    <recommendedName>
        <fullName evidence="13">Amino acid transporter transmembrane domain-containing protein</fullName>
    </recommendedName>
</protein>
<feature type="transmembrane region" description="Helical" evidence="12">
    <location>
        <begin position="342"/>
        <end position="364"/>
    </location>
</feature>
<dbReference type="GO" id="GO:0006865">
    <property type="term" value="P:amino acid transport"/>
    <property type="evidence" value="ECO:0007669"/>
    <property type="project" value="UniProtKB-KW"/>
</dbReference>
<evidence type="ECO:0000256" key="6">
    <source>
        <dbReference type="ARBA" id="ARBA00022970"/>
    </source>
</evidence>
<feature type="region of interest" description="Disordered" evidence="11">
    <location>
        <begin position="1"/>
        <end position="45"/>
    </location>
</feature>
<feature type="domain" description="Amino acid transporter transmembrane" evidence="13">
    <location>
        <begin position="65"/>
        <end position="462"/>
    </location>
</feature>
<reference evidence="15" key="1">
    <citation type="journal article" date="2020" name="Genome Biol.">
        <title>Gamete binning: chromosome-level and haplotype-resolved genome assembly enabled by high-throughput single-cell sequencing of gamete genomes.</title>
        <authorList>
            <person name="Campoy J.A."/>
            <person name="Sun H."/>
            <person name="Goel M."/>
            <person name="Jiao W.-B."/>
            <person name="Folz-Donahue K."/>
            <person name="Wang N."/>
            <person name="Rubio M."/>
            <person name="Liu C."/>
            <person name="Kukat C."/>
            <person name="Ruiz D."/>
            <person name="Huettel B."/>
            <person name="Schneeberger K."/>
        </authorList>
    </citation>
    <scope>NUCLEOTIDE SEQUENCE [LARGE SCALE GENOMIC DNA]</scope>
    <source>
        <strain evidence="15">cv. Rojo Pasion</strain>
    </source>
</reference>
<evidence type="ECO:0000259" key="13">
    <source>
        <dbReference type="Pfam" id="PF01490"/>
    </source>
</evidence>
<feature type="transmembrane region" description="Helical" evidence="12">
    <location>
        <begin position="96"/>
        <end position="123"/>
    </location>
</feature>
<name>A0A6J5WI02_PRUAR</name>
<feature type="transmembrane region" description="Helical" evidence="12">
    <location>
        <begin position="68"/>
        <end position="90"/>
    </location>
</feature>
<dbReference type="AlphaFoldDB" id="A0A6J5WI02"/>
<evidence type="ECO:0000313" key="15">
    <source>
        <dbReference type="Proteomes" id="UP000507245"/>
    </source>
</evidence>
<feature type="transmembrane region" description="Helical" evidence="12">
    <location>
        <begin position="214"/>
        <end position="235"/>
    </location>
</feature>
<evidence type="ECO:0000256" key="7">
    <source>
        <dbReference type="ARBA" id="ARBA00022989"/>
    </source>
</evidence>